<gene>
    <name evidence="1" type="ORF">DDT42_01814</name>
</gene>
<proteinExistence type="predicted"/>
<accession>A0A9E2BHZ1</accession>
<evidence type="ECO:0008006" key="3">
    <source>
        <dbReference type="Google" id="ProtNLM"/>
    </source>
</evidence>
<organism evidence="1 2">
    <name type="scientific">Psychracetigena formicireducens</name>
    <dbReference type="NCBI Taxonomy" id="2986056"/>
    <lineage>
        <taxon>Bacteria</taxon>
        <taxon>Bacillati</taxon>
        <taxon>Candidatus Lithacetigenota</taxon>
        <taxon>Candidatus Psychracetigena</taxon>
    </lineage>
</organism>
<dbReference type="Gene3D" id="3.40.50.10140">
    <property type="entry name" value="Toll/interleukin-1 receptor homology (TIR) domain"/>
    <property type="match status" value="1"/>
</dbReference>
<protein>
    <recommendedName>
        <fullName evidence="3">TIR domain-containing protein</fullName>
    </recommendedName>
</protein>
<dbReference type="SUPFAM" id="SSF52200">
    <property type="entry name" value="Toll/Interleukin receptor TIR domain"/>
    <property type="match status" value="1"/>
</dbReference>
<sequence length="75" mass="8529">MAQIFISHSGKDKNLRDFFSNIFAGTKVKAIFEEFEKIPTGRVTSEKIIRDIEGSKAMFVILSQSVQMYPTREIG</sequence>
<dbReference type="InterPro" id="IPR035897">
    <property type="entry name" value="Toll_tir_struct_dom_sf"/>
</dbReference>
<dbReference type="EMBL" id="QLTW01000234">
    <property type="protein sequence ID" value="MBT9145936.1"/>
    <property type="molecule type" value="Genomic_DNA"/>
</dbReference>
<dbReference type="AlphaFoldDB" id="A0A9E2BHZ1"/>
<comment type="caution">
    <text evidence="1">The sequence shown here is derived from an EMBL/GenBank/DDBJ whole genome shotgun (WGS) entry which is preliminary data.</text>
</comment>
<evidence type="ECO:0000313" key="2">
    <source>
        <dbReference type="Proteomes" id="UP000811545"/>
    </source>
</evidence>
<dbReference type="Proteomes" id="UP000811545">
    <property type="component" value="Unassembled WGS sequence"/>
</dbReference>
<name>A0A9E2BHZ1_PSYF1</name>
<evidence type="ECO:0000313" key="1">
    <source>
        <dbReference type="EMBL" id="MBT9145936.1"/>
    </source>
</evidence>
<reference evidence="1 2" key="1">
    <citation type="journal article" date="2021" name="bioRxiv">
        <title>Unique metabolic strategies in Hadean analogues reveal hints for primordial physiology.</title>
        <authorList>
            <person name="Nobu M.K."/>
            <person name="Nakai R."/>
            <person name="Tamazawa S."/>
            <person name="Mori H."/>
            <person name="Toyoda A."/>
            <person name="Ijiri A."/>
            <person name="Suzuki S."/>
            <person name="Kurokawa K."/>
            <person name="Kamagata Y."/>
            <person name="Tamaki H."/>
        </authorList>
    </citation>
    <scope>NUCLEOTIDE SEQUENCE [LARGE SCALE GENOMIC DNA]</scope>
    <source>
        <strain evidence="1">BS525</strain>
    </source>
</reference>